<dbReference type="RefSeq" id="WP_203657155.1">
    <property type="nucleotide sequence ID" value="NZ_BAAAZM010000006.1"/>
</dbReference>
<feature type="region of interest" description="Disordered" evidence="1">
    <location>
        <begin position="80"/>
        <end position="104"/>
    </location>
</feature>
<proteinExistence type="predicted"/>
<keyword evidence="2" id="KW-0472">Membrane</keyword>
<feature type="transmembrane region" description="Helical" evidence="2">
    <location>
        <begin position="197"/>
        <end position="217"/>
    </location>
</feature>
<evidence type="ECO:0000313" key="4">
    <source>
        <dbReference type="EMBL" id="GID11227.1"/>
    </source>
</evidence>
<evidence type="ECO:0000256" key="1">
    <source>
        <dbReference type="SAM" id="MobiDB-lite"/>
    </source>
</evidence>
<protein>
    <recommendedName>
        <fullName evidence="6">LPXTG-motif cell wall anchor domain-containing protein</fullName>
    </recommendedName>
</protein>
<dbReference type="AlphaFoldDB" id="A0A8J3NBZ8"/>
<keyword evidence="2" id="KW-1133">Transmembrane helix</keyword>
<feature type="signal peptide" evidence="3">
    <location>
        <begin position="1"/>
        <end position="30"/>
    </location>
</feature>
<keyword evidence="2" id="KW-0812">Transmembrane</keyword>
<evidence type="ECO:0000256" key="2">
    <source>
        <dbReference type="SAM" id="Phobius"/>
    </source>
</evidence>
<organism evidence="4 5">
    <name type="scientific">Actinocatenispora rupis</name>
    <dbReference type="NCBI Taxonomy" id="519421"/>
    <lineage>
        <taxon>Bacteria</taxon>
        <taxon>Bacillati</taxon>
        <taxon>Actinomycetota</taxon>
        <taxon>Actinomycetes</taxon>
        <taxon>Micromonosporales</taxon>
        <taxon>Micromonosporaceae</taxon>
        <taxon>Actinocatenispora</taxon>
    </lineage>
</organism>
<comment type="caution">
    <text evidence="4">The sequence shown here is derived from an EMBL/GenBank/DDBJ whole genome shotgun (WGS) entry which is preliminary data.</text>
</comment>
<accession>A0A8J3NBZ8</accession>
<evidence type="ECO:0000256" key="3">
    <source>
        <dbReference type="SAM" id="SignalP"/>
    </source>
</evidence>
<keyword evidence="3" id="KW-0732">Signal</keyword>
<dbReference type="Proteomes" id="UP000612808">
    <property type="component" value="Unassembled WGS sequence"/>
</dbReference>
<sequence length="227" mass="23106">MRSTIRWVPRAVLALSAATIAVGAPAAALAAPPGDNGTVKIHAVGTPVDDRRNEPHVCVFYLDAFGFDAGQSVTWEIDQHPPTGRTEVGSGTITLPDGSGRTKDMRLPDGHYKLFWTFAGEHGKAKQKVFWVDCAESSASPSPSTSPSTGPSSGPSGSPSTAPSDSTAPSSSPTGGAGGGVPTPSPSQAGSELPVTGAPLGILAGAAATLIAVGILLRTRITRLFRR</sequence>
<dbReference type="EMBL" id="BOMB01000012">
    <property type="protein sequence ID" value="GID11227.1"/>
    <property type="molecule type" value="Genomic_DNA"/>
</dbReference>
<feature type="chain" id="PRO_5035175567" description="LPXTG-motif cell wall anchor domain-containing protein" evidence="3">
    <location>
        <begin position="31"/>
        <end position="227"/>
    </location>
</feature>
<evidence type="ECO:0008006" key="6">
    <source>
        <dbReference type="Google" id="ProtNLM"/>
    </source>
</evidence>
<feature type="compositionally biased region" description="Low complexity" evidence="1">
    <location>
        <begin position="137"/>
        <end position="174"/>
    </location>
</feature>
<evidence type="ECO:0000313" key="5">
    <source>
        <dbReference type="Proteomes" id="UP000612808"/>
    </source>
</evidence>
<feature type="region of interest" description="Disordered" evidence="1">
    <location>
        <begin position="137"/>
        <end position="192"/>
    </location>
</feature>
<keyword evidence="5" id="KW-1185">Reference proteome</keyword>
<name>A0A8J3NBZ8_9ACTN</name>
<gene>
    <name evidence="4" type="ORF">Aru02nite_21160</name>
</gene>
<reference evidence="4" key="1">
    <citation type="submission" date="2021-01" db="EMBL/GenBank/DDBJ databases">
        <title>Whole genome shotgun sequence of Actinocatenispora rupis NBRC 107355.</title>
        <authorList>
            <person name="Komaki H."/>
            <person name="Tamura T."/>
        </authorList>
    </citation>
    <scope>NUCLEOTIDE SEQUENCE</scope>
    <source>
        <strain evidence="4">NBRC 107355</strain>
    </source>
</reference>